<dbReference type="Gene3D" id="3.40.50.920">
    <property type="match status" value="1"/>
</dbReference>
<dbReference type="InterPro" id="IPR029061">
    <property type="entry name" value="THDP-binding"/>
</dbReference>
<gene>
    <name evidence="2" type="ORF">AACH00_10935</name>
</gene>
<dbReference type="SUPFAM" id="SSF52922">
    <property type="entry name" value="TK C-terminal domain-like"/>
    <property type="match status" value="1"/>
</dbReference>
<evidence type="ECO:0000259" key="1">
    <source>
        <dbReference type="SMART" id="SM00861"/>
    </source>
</evidence>
<reference evidence="2 3" key="1">
    <citation type="submission" date="2024-04" db="EMBL/GenBank/DDBJ databases">
        <title>Novel species of the genus Ideonella isolated from streams.</title>
        <authorList>
            <person name="Lu H."/>
        </authorList>
    </citation>
    <scope>NUCLEOTIDE SEQUENCE [LARGE SCALE GENOMIC DNA]</scope>
    <source>
        <strain evidence="2 3">LYT19W</strain>
    </source>
</reference>
<dbReference type="Pfam" id="PF02779">
    <property type="entry name" value="Transket_pyr"/>
    <property type="match status" value="1"/>
</dbReference>
<proteinExistence type="predicted"/>
<dbReference type="InterPro" id="IPR005475">
    <property type="entry name" value="Transketolase-like_Pyr-bd"/>
</dbReference>
<protein>
    <submittedName>
        <fullName evidence="2">Transketolase</fullName>
    </submittedName>
</protein>
<dbReference type="Proteomes" id="UP001379945">
    <property type="component" value="Unassembled WGS sequence"/>
</dbReference>
<organism evidence="2 3">
    <name type="scientific">Ideonella margarita</name>
    <dbReference type="NCBI Taxonomy" id="2984191"/>
    <lineage>
        <taxon>Bacteria</taxon>
        <taxon>Pseudomonadati</taxon>
        <taxon>Pseudomonadota</taxon>
        <taxon>Betaproteobacteria</taxon>
        <taxon>Burkholderiales</taxon>
        <taxon>Sphaerotilaceae</taxon>
        <taxon>Ideonella</taxon>
    </lineage>
</organism>
<dbReference type="RefSeq" id="WP_341399160.1">
    <property type="nucleotide sequence ID" value="NZ_JBBUTI010000006.1"/>
</dbReference>
<dbReference type="InterPro" id="IPR009014">
    <property type="entry name" value="Transketo_C/PFOR_II"/>
</dbReference>
<evidence type="ECO:0000313" key="2">
    <source>
        <dbReference type="EMBL" id="MEK8046866.1"/>
    </source>
</evidence>
<dbReference type="Gene3D" id="3.40.50.970">
    <property type="match status" value="1"/>
</dbReference>
<dbReference type="PANTHER" id="PTHR43825:SF5">
    <property type="entry name" value="HYPOTHETICAL TRANSKETOLASE FAMILY PROTEIN"/>
    <property type="match status" value="1"/>
</dbReference>
<dbReference type="EMBL" id="JBBUTI010000006">
    <property type="protein sequence ID" value="MEK8046866.1"/>
    <property type="molecule type" value="Genomic_DNA"/>
</dbReference>
<sequence length="310" mass="33211">MRKAFCDAMVARGQDERFVFLTGDLGFMALEPLKAAIGERFINAGVAEQNMVSVAAAMCLTGLDTWVYSIAPFCTARPFEQIRNDVALHGLPVRIVGNGGGYGYGVMGPTHHAIEDYGSLLTLTGLQACIPAFDEDVGEAVRQLADLPAPVYLRLGRGEGPAGYVAPPFQPWRQLLDGQGPVMVVAGPLVGPLLAPLMALPEARRPRVWVVGMLPIEQHLPPPALLAQLASAGALLTVEEHVARGSMASELVLHLAARGLVPPRFQALHARAARYEHYGSQHWLREQSGLDPRAVLAALQSLEPSPSESP</sequence>
<dbReference type="SMART" id="SM00861">
    <property type="entry name" value="Transket_pyr"/>
    <property type="match status" value="1"/>
</dbReference>
<dbReference type="SUPFAM" id="SSF52518">
    <property type="entry name" value="Thiamin diphosphate-binding fold (THDP-binding)"/>
    <property type="match status" value="1"/>
</dbReference>
<accession>A0ABU9C5F9</accession>
<comment type="caution">
    <text evidence="2">The sequence shown here is derived from an EMBL/GenBank/DDBJ whole genome shotgun (WGS) entry which is preliminary data.</text>
</comment>
<dbReference type="InterPro" id="IPR051157">
    <property type="entry name" value="PDH/Transketolase"/>
</dbReference>
<dbReference type="PANTHER" id="PTHR43825">
    <property type="entry name" value="PYRUVATE DEHYDROGENASE E1 COMPONENT"/>
    <property type="match status" value="1"/>
</dbReference>
<evidence type="ECO:0000313" key="3">
    <source>
        <dbReference type="Proteomes" id="UP001379945"/>
    </source>
</evidence>
<feature type="domain" description="Transketolase-like pyrimidine-binding" evidence="1">
    <location>
        <begin position="1"/>
        <end position="162"/>
    </location>
</feature>
<name>A0ABU9C5F9_9BURK</name>
<dbReference type="CDD" id="cd07033">
    <property type="entry name" value="TPP_PYR_DXS_TK_like"/>
    <property type="match status" value="1"/>
</dbReference>
<keyword evidence="3" id="KW-1185">Reference proteome</keyword>